<dbReference type="InterPro" id="IPR057499">
    <property type="entry name" value="Kelch_FKB95"/>
</dbReference>
<reference evidence="2" key="1">
    <citation type="journal article" date="2014" name="Nat. Commun.">
        <title>The emerging biofuel crop Camelina sativa retains a highly undifferentiated hexaploid genome structure.</title>
        <authorList>
            <person name="Kagale S."/>
            <person name="Koh C."/>
            <person name="Nixon J."/>
            <person name="Bollina V."/>
            <person name="Clarke W.E."/>
            <person name="Tuteja R."/>
            <person name="Spillane C."/>
            <person name="Robinson S.J."/>
            <person name="Links M.G."/>
            <person name="Clarke C."/>
            <person name="Higgins E.E."/>
            <person name="Huebert T."/>
            <person name="Sharpe A.G."/>
            <person name="Parkin I.A."/>
        </authorList>
    </citation>
    <scope>NUCLEOTIDE SEQUENCE [LARGE SCALE GENOMIC DNA]</scope>
    <source>
        <strain evidence="2">cv. DH55</strain>
    </source>
</reference>
<proteinExistence type="predicted"/>
<feature type="domain" description="FKB95-like N-terminal Kelch" evidence="1">
    <location>
        <begin position="2"/>
        <end position="217"/>
    </location>
</feature>
<evidence type="ECO:0000259" key="1">
    <source>
        <dbReference type="Pfam" id="PF25210"/>
    </source>
</evidence>
<dbReference type="Pfam" id="PF25210">
    <property type="entry name" value="Kelch_FKB95"/>
    <property type="match status" value="1"/>
</dbReference>
<protein>
    <submittedName>
        <fullName evidence="3">F-box/kelch-repeat protein At3g24610</fullName>
    </submittedName>
</protein>
<dbReference type="Gene3D" id="2.120.10.80">
    <property type="entry name" value="Kelch-type beta propeller"/>
    <property type="match status" value="1"/>
</dbReference>
<dbReference type="InterPro" id="IPR050354">
    <property type="entry name" value="F-box/kelch-repeat_ARATH"/>
</dbReference>
<dbReference type="GeneID" id="104754117"/>
<dbReference type="RefSeq" id="XP_010474570.1">
    <property type="nucleotide sequence ID" value="XM_010476268.1"/>
</dbReference>
<dbReference type="PANTHER" id="PTHR24414:SF172">
    <property type="entry name" value="F-BOX DOMAIN-CONTAINING PROTEIN"/>
    <property type="match status" value="1"/>
</dbReference>
<accession>A0ABM0WQ59</accession>
<dbReference type="Proteomes" id="UP000694864">
    <property type="component" value="Chromosome 16"/>
</dbReference>
<name>A0ABM0WQ59_CAMSA</name>
<dbReference type="SUPFAM" id="SSF117281">
    <property type="entry name" value="Kelch motif"/>
    <property type="match status" value="1"/>
</dbReference>
<dbReference type="InterPro" id="IPR015915">
    <property type="entry name" value="Kelch-typ_b-propeller"/>
</dbReference>
<dbReference type="PANTHER" id="PTHR24414">
    <property type="entry name" value="F-BOX/KELCH-REPEAT PROTEIN SKIP4"/>
    <property type="match status" value="1"/>
</dbReference>
<sequence length="239" mass="27162">MRTWHRVPSLKVARASPAVSLLNGKIYVFGGCEEFGSNWAEVFNLKTQTWNTLTIPEIPHGIHQSVVIEHKVYAVDEEEQSLYFLPSEGTWRKGKKQDSKPGNRHDWCAIGNLLYCRGTHGRILWCEPDELDWKKVKGLEEFQRSLSGSILLCLHSVPTKVKYDISRLGSNSAGNIVIFWNAHLGDPESLELWSDEISMERRQGDEVWGKVVWFGAVYKVDPLSHSYSVQVLHSASINV</sequence>
<reference evidence="3" key="2">
    <citation type="submission" date="2025-08" db="UniProtKB">
        <authorList>
            <consortium name="RefSeq"/>
        </authorList>
    </citation>
    <scope>IDENTIFICATION</scope>
    <source>
        <tissue evidence="3">Leaf</tissue>
    </source>
</reference>
<gene>
    <name evidence="3" type="primary">LOC104754117</name>
</gene>
<keyword evidence="2" id="KW-1185">Reference proteome</keyword>
<evidence type="ECO:0000313" key="3">
    <source>
        <dbReference type="RefSeq" id="XP_010474570.1"/>
    </source>
</evidence>
<organism evidence="2 3">
    <name type="scientific">Camelina sativa</name>
    <name type="common">False flax</name>
    <name type="synonym">Myagrum sativum</name>
    <dbReference type="NCBI Taxonomy" id="90675"/>
    <lineage>
        <taxon>Eukaryota</taxon>
        <taxon>Viridiplantae</taxon>
        <taxon>Streptophyta</taxon>
        <taxon>Embryophyta</taxon>
        <taxon>Tracheophyta</taxon>
        <taxon>Spermatophyta</taxon>
        <taxon>Magnoliopsida</taxon>
        <taxon>eudicotyledons</taxon>
        <taxon>Gunneridae</taxon>
        <taxon>Pentapetalae</taxon>
        <taxon>rosids</taxon>
        <taxon>malvids</taxon>
        <taxon>Brassicales</taxon>
        <taxon>Brassicaceae</taxon>
        <taxon>Camelineae</taxon>
        <taxon>Camelina</taxon>
    </lineage>
</organism>
<evidence type="ECO:0000313" key="2">
    <source>
        <dbReference type="Proteomes" id="UP000694864"/>
    </source>
</evidence>